<feature type="transmembrane region" description="Helical" evidence="5">
    <location>
        <begin position="47"/>
        <end position="66"/>
    </location>
</feature>
<reference evidence="8" key="1">
    <citation type="submission" date="2014-08" db="EMBL/GenBank/DDBJ databases">
        <authorList>
            <person name="Sharma Rahul"/>
            <person name="Thines Marco"/>
        </authorList>
    </citation>
    <scope>NUCLEOTIDE SEQUENCE</scope>
</reference>
<organism evidence="8">
    <name type="scientific">Phaffia rhodozyma</name>
    <name type="common">Yeast</name>
    <name type="synonym">Xanthophyllomyces dendrorhous</name>
    <dbReference type="NCBI Taxonomy" id="264483"/>
    <lineage>
        <taxon>Eukaryota</taxon>
        <taxon>Fungi</taxon>
        <taxon>Dikarya</taxon>
        <taxon>Basidiomycota</taxon>
        <taxon>Agaricomycotina</taxon>
        <taxon>Tremellomycetes</taxon>
        <taxon>Cystofilobasidiales</taxon>
        <taxon>Mrakiaceae</taxon>
        <taxon>Phaffia</taxon>
    </lineage>
</organism>
<feature type="transmembrane region" description="Helical" evidence="5">
    <location>
        <begin position="104"/>
        <end position="125"/>
    </location>
</feature>
<dbReference type="PANTHER" id="PTHR12701:SF20">
    <property type="entry name" value="ENDOPLASMIC RETICULUM TRANSMEMBRANE PROTEIN"/>
    <property type="match status" value="1"/>
</dbReference>
<evidence type="ECO:0000256" key="2">
    <source>
        <dbReference type="ARBA" id="ARBA00022692"/>
    </source>
</evidence>
<dbReference type="Pfam" id="PF05529">
    <property type="entry name" value="Bap31"/>
    <property type="match status" value="1"/>
</dbReference>
<name>A0A0F7SX87_PHARH</name>
<keyword evidence="5" id="KW-0256">Endoplasmic reticulum</keyword>
<dbReference type="GO" id="GO:0006886">
    <property type="term" value="P:intracellular protein transport"/>
    <property type="evidence" value="ECO:0007669"/>
    <property type="project" value="UniProtKB-UniRule"/>
</dbReference>
<accession>A0A0F7SX87</accession>
<dbReference type="InterPro" id="IPR040463">
    <property type="entry name" value="BAP29/BAP31_N"/>
</dbReference>
<protein>
    <recommendedName>
        <fullName evidence="5">Endoplasmic reticulum transmembrane protein</fullName>
    </recommendedName>
</protein>
<comment type="function">
    <text evidence="5">May play a role in anterograde transport of membrane proteins from the endoplasmic reticulum to the Golgi.</text>
</comment>
<proteinExistence type="inferred from homology"/>
<feature type="coiled-coil region" evidence="6">
    <location>
        <begin position="144"/>
        <end position="178"/>
    </location>
</feature>
<evidence type="ECO:0000256" key="6">
    <source>
        <dbReference type="SAM" id="Coils"/>
    </source>
</evidence>
<dbReference type="InterPro" id="IPR008417">
    <property type="entry name" value="BAP29/BAP31"/>
</dbReference>
<keyword evidence="5" id="KW-0813">Transport</keyword>
<dbReference type="GO" id="GO:0006888">
    <property type="term" value="P:endoplasmic reticulum to Golgi vesicle-mediated transport"/>
    <property type="evidence" value="ECO:0007669"/>
    <property type="project" value="UniProtKB-UniRule"/>
</dbReference>
<evidence type="ECO:0000256" key="3">
    <source>
        <dbReference type="ARBA" id="ARBA00022989"/>
    </source>
</evidence>
<dbReference type="GO" id="GO:0005789">
    <property type="term" value="C:endoplasmic reticulum membrane"/>
    <property type="evidence" value="ECO:0007669"/>
    <property type="project" value="UniProtKB-SubCell"/>
</dbReference>
<evidence type="ECO:0000313" key="8">
    <source>
        <dbReference type="EMBL" id="CED85299.1"/>
    </source>
</evidence>
<evidence type="ECO:0000256" key="5">
    <source>
        <dbReference type="RuleBase" id="RU367026"/>
    </source>
</evidence>
<keyword evidence="4 5" id="KW-0472">Membrane</keyword>
<feature type="transmembrane region" description="Helical" evidence="5">
    <location>
        <begin position="7"/>
        <end position="27"/>
    </location>
</feature>
<dbReference type="PANTHER" id="PTHR12701">
    <property type="entry name" value="BCR-ASSOCIATED PROTEIN, BAP"/>
    <property type="match status" value="1"/>
</dbReference>
<dbReference type="GO" id="GO:0070973">
    <property type="term" value="P:protein localization to endoplasmic reticulum exit site"/>
    <property type="evidence" value="ECO:0007669"/>
    <property type="project" value="UniProtKB-UniRule"/>
</dbReference>
<keyword evidence="5" id="KW-0931">ER-Golgi transport</keyword>
<keyword evidence="6" id="KW-0175">Coiled coil</keyword>
<evidence type="ECO:0000256" key="4">
    <source>
        <dbReference type="ARBA" id="ARBA00023136"/>
    </source>
</evidence>
<keyword evidence="8" id="KW-0675">Receptor</keyword>
<comment type="subcellular location">
    <subcellularLocation>
        <location evidence="5">Endoplasmic reticulum membrane</location>
        <topology evidence="5">Multi-pass membrane protein</topology>
    </subcellularLocation>
    <subcellularLocation>
        <location evidence="1">Membrane</location>
        <topology evidence="1">Multi-pass membrane protein</topology>
    </subcellularLocation>
</comment>
<keyword evidence="3 5" id="KW-1133">Transmembrane helix</keyword>
<feature type="domain" description="BAP29/BAP31 transmembrane" evidence="7">
    <location>
        <begin position="1"/>
        <end position="134"/>
    </location>
</feature>
<keyword evidence="5" id="KW-0653">Protein transport</keyword>
<comment type="similarity">
    <text evidence="5">Belongs to the BCAP29/BCAP31 family.</text>
</comment>
<evidence type="ECO:0000259" key="7">
    <source>
        <dbReference type="Pfam" id="PF05529"/>
    </source>
</evidence>
<keyword evidence="2 5" id="KW-0812">Transmembrane</keyword>
<evidence type="ECO:0000256" key="1">
    <source>
        <dbReference type="ARBA" id="ARBA00004141"/>
    </source>
</evidence>
<dbReference type="AlphaFoldDB" id="A0A0F7SX87"/>
<dbReference type="EMBL" id="LN483332">
    <property type="protein sequence ID" value="CED85299.1"/>
    <property type="molecule type" value="Genomic_DNA"/>
</dbReference>
<sequence length="205" mass="22281">MALYYSLCFLLLAGEIALGVVMLGPWPHAMRRQILTFLNVNPIVAKIQYALKIAFIFVTLLFIDAVQRLVRVASKDQANQAGGTTDLRSEEAIHSRKFYAQRNMYLTGGTLGLALLLARAFSIALELIDTTEELGRLKKGAAAGSRTKGEIEQLEKQVVELEGALARKDQDLATLKSQASNQATEFDRQGAVGVGAGVGSDKRVD</sequence>